<evidence type="ECO:0000256" key="2">
    <source>
        <dbReference type="ARBA" id="ARBA00007543"/>
    </source>
</evidence>
<keyword evidence="9 12" id="KW-1133">Transmembrane helix</keyword>
<comment type="caution">
    <text evidence="13">The sequence shown here is derived from an EMBL/GenBank/DDBJ whole genome shotgun (WGS) entry which is preliminary data.</text>
</comment>
<evidence type="ECO:0000256" key="5">
    <source>
        <dbReference type="ARBA" id="ARBA00022617"/>
    </source>
</evidence>
<dbReference type="OrthoDB" id="9776710at2"/>
<keyword evidence="7" id="KW-0479">Metal-binding</keyword>
<keyword evidence="14" id="KW-1185">Reference proteome</keyword>
<comment type="similarity">
    <text evidence="2">Belongs to the cytochrome ubiquinol oxidase subunit 2 family.</text>
</comment>
<dbReference type="GO" id="GO:0070069">
    <property type="term" value="C:cytochrome complex"/>
    <property type="evidence" value="ECO:0007669"/>
    <property type="project" value="TreeGrafter"/>
</dbReference>
<dbReference type="NCBIfam" id="TIGR00203">
    <property type="entry name" value="cydB"/>
    <property type="match status" value="1"/>
</dbReference>
<dbReference type="Pfam" id="PF02322">
    <property type="entry name" value="Cyt_bd_oxida_II"/>
    <property type="match status" value="1"/>
</dbReference>
<feature type="transmembrane region" description="Helical" evidence="12">
    <location>
        <begin position="129"/>
        <end position="155"/>
    </location>
</feature>
<evidence type="ECO:0000256" key="11">
    <source>
        <dbReference type="ARBA" id="ARBA00023136"/>
    </source>
</evidence>
<feature type="transmembrane region" description="Helical" evidence="12">
    <location>
        <begin position="210"/>
        <end position="231"/>
    </location>
</feature>
<feature type="transmembrane region" description="Helical" evidence="12">
    <location>
        <begin position="264"/>
        <end position="288"/>
    </location>
</feature>
<evidence type="ECO:0000256" key="9">
    <source>
        <dbReference type="ARBA" id="ARBA00022989"/>
    </source>
</evidence>
<feature type="transmembrane region" description="Helical" evidence="12">
    <location>
        <begin position="175"/>
        <end position="198"/>
    </location>
</feature>
<keyword evidence="3" id="KW-0813">Transport</keyword>
<feature type="transmembrane region" description="Helical" evidence="12">
    <location>
        <begin position="313"/>
        <end position="336"/>
    </location>
</feature>
<dbReference type="GO" id="GO:0046872">
    <property type="term" value="F:metal ion binding"/>
    <property type="evidence" value="ECO:0007669"/>
    <property type="project" value="UniProtKB-KW"/>
</dbReference>
<comment type="subcellular location">
    <subcellularLocation>
        <location evidence="1">Cell membrane</location>
        <topology evidence="1">Multi-pass membrane protein</topology>
    </subcellularLocation>
</comment>
<evidence type="ECO:0000256" key="1">
    <source>
        <dbReference type="ARBA" id="ARBA00004651"/>
    </source>
</evidence>
<dbReference type="PIRSF" id="PIRSF000267">
    <property type="entry name" value="Cyt_oxidse_sub2"/>
    <property type="match status" value="1"/>
</dbReference>
<accession>A0A1W9YP93</accession>
<evidence type="ECO:0000256" key="10">
    <source>
        <dbReference type="ARBA" id="ARBA00023004"/>
    </source>
</evidence>
<dbReference type="GO" id="GO:0019646">
    <property type="term" value="P:aerobic electron transport chain"/>
    <property type="evidence" value="ECO:0007669"/>
    <property type="project" value="TreeGrafter"/>
</dbReference>
<dbReference type="GO" id="GO:0009055">
    <property type="term" value="F:electron transfer activity"/>
    <property type="evidence" value="ECO:0007669"/>
    <property type="project" value="TreeGrafter"/>
</dbReference>
<dbReference type="PANTHER" id="PTHR43141">
    <property type="entry name" value="CYTOCHROME BD2 SUBUNIT II"/>
    <property type="match status" value="1"/>
</dbReference>
<protein>
    <submittedName>
        <fullName evidence="13">Cytochrome d ubiquinol oxidase subunit II</fullName>
    </submittedName>
</protein>
<evidence type="ECO:0000256" key="4">
    <source>
        <dbReference type="ARBA" id="ARBA00022475"/>
    </source>
</evidence>
<feature type="transmembrane region" description="Helical" evidence="12">
    <location>
        <begin position="237"/>
        <end position="257"/>
    </location>
</feature>
<dbReference type="GO" id="GO:0005886">
    <property type="term" value="C:plasma membrane"/>
    <property type="evidence" value="ECO:0007669"/>
    <property type="project" value="UniProtKB-SubCell"/>
</dbReference>
<evidence type="ECO:0000256" key="3">
    <source>
        <dbReference type="ARBA" id="ARBA00022448"/>
    </source>
</evidence>
<reference evidence="13 14" key="1">
    <citation type="submission" date="2017-02" db="EMBL/GenBank/DDBJ databases">
        <title>The new phylogeny of genus Mycobacterium.</title>
        <authorList>
            <person name="Tortoli E."/>
            <person name="Trovato A."/>
            <person name="Cirillo D.M."/>
        </authorList>
    </citation>
    <scope>NUCLEOTIDE SEQUENCE [LARGE SCALE GENOMIC DNA]</scope>
    <source>
        <strain evidence="13 14">DSM 45578</strain>
    </source>
</reference>
<name>A0A1W9YP93_MYCBA</name>
<dbReference type="RefSeq" id="WP_083061993.1">
    <property type="nucleotide sequence ID" value="NZ_JACKVM010000003.1"/>
</dbReference>
<dbReference type="Proteomes" id="UP000192366">
    <property type="component" value="Unassembled WGS sequence"/>
</dbReference>
<evidence type="ECO:0000256" key="6">
    <source>
        <dbReference type="ARBA" id="ARBA00022692"/>
    </source>
</evidence>
<dbReference type="AlphaFoldDB" id="A0A1W9YP93"/>
<evidence type="ECO:0000256" key="12">
    <source>
        <dbReference type="SAM" id="Phobius"/>
    </source>
</evidence>
<proteinExistence type="inferred from homology"/>
<keyword evidence="10" id="KW-0408">Iron</keyword>
<dbReference type="PANTHER" id="PTHR43141:SF5">
    <property type="entry name" value="CYTOCHROME BD-I UBIQUINOL OXIDASE SUBUNIT 2"/>
    <property type="match status" value="1"/>
</dbReference>
<evidence type="ECO:0000313" key="14">
    <source>
        <dbReference type="Proteomes" id="UP000192366"/>
    </source>
</evidence>
<evidence type="ECO:0000256" key="7">
    <source>
        <dbReference type="ARBA" id="ARBA00022723"/>
    </source>
</evidence>
<gene>
    <name evidence="13" type="ORF">BST17_26520</name>
</gene>
<evidence type="ECO:0000313" key="13">
    <source>
        <dbReference type="EMBL" id="ORA01817.1"/>
    </source>
</evidence>
<keyword evidence="5" id="KW-0349">Heme</keyword>
<evidence type="ECO:0000256" key="8">
    <source>
        <dbReference type="ARBA" id="ARBA00022982"/>
    </source>
</evidence>
<dbReference type="EMBL" id="MVHJ01000040">
    <property type="protein sequence ID" value="ORA01817.1"/>
    <property type="molecule type" value="Genomic_DNA"/>
</dbReference>
<keyword evidence="8" id="KW-0249">Electron transport</keyword>
<feature type="transmembrane region" description="Helical" evidence="12">
    <location>
        <begin position="6"/>
        <end position="32"/>
    </location>
</feature>
<keyword evidence="11 12" id="KW-0472">Membrane</keyword>
<dbReference type="GO" id="GO:0016682">
    <property type="term" value="F:oxidoreductase activity, acting on diphenols and related substances as donors, oxygen as acceptor"/>
    <property type="evidence" value="ECO:0007669"/>
    <property type="project" value="TreeGrafter"/>
</dbReference>
<dbReference type="STRING" id="564198.BST17_26520"/>
<keyword evidence="6 12" id="KW-0812">Transmembrane</keyword>
<keyword evidence="4" id="KW-1003">Cell membrane</keyword>
<sequence>MDLQIFWFITLAVLFVGFLVLEGFDFGVGMLMAPLGRAGSARVSETTGRHGDPEKHRRAVLNTIGPVWDGNEVWLITAGGAMFAAFPGMYATMFSGLYLPLLAILFSMIVRICAIEWRGKVDDPQWRRWADIGIAVGSWVPALLWGVVFAALLRGLPVDADHQIDLGLSDVLNPYTVLGGLSTCGLFLLHGAVFIALKTEGSVRTDARRYAARLALPVTAVLATFGLWTQLSYGTDWTWLVLGVAVVCQLSVVMLVLSDGGDGWSFAMTTVVVIAVVTLIFGCLYPNLIPSTLDPAWSLTIRNASSTPYTLKIMTWAALIVTPLVLAYQGWTYWVFRQRISAERIPDPAGLSPRMP</sequence>
<dbReference type="InterPro" id="IPR003317">
    <property type="entry name" value="Cyt-d_oxidase_su2"/>
</dbReference>
<feature type="transmembrane region" description="Helical" evidence="12">
    <location>
        <begin position="97"/>
        <end position="117"/>
    </location>
</feature>
<organism evidence="13 14">
    <name type="scientific">Mycolicibacterium bacteremicum</name>
    <name type="common">Mycobacterium bacteremicum</name>
    <dbReference type="NCBI Taxonomy" id="564198"/>
    <lineage>
        <taxon>Bacteria</taxon>
        <taxon>Bacillati</taxon>
        <taxon>Actinomycetota</taxon>
        <taxon>Actinomycetes</taxon>
        <taxon>Mycobacteriales</taxon>
        <taxon>Mycobacteriaceae</taxon>
        <taxon>Mycolicibacterium</taxon>
    </lineage>
</organism>